<dbReference type="GO" id="GO:0016787">
    <property type="term" value="F:hydrolase activity"/>
    <property type="evidence" value="ECO:0007669"/>
    <property type="project" value="UniProtKB-KW"/>
</dbReference>
<keyword evidence="1 3" id="KW-0378">Hydrolase</keyword>
<organism evidence="3 4">
    <name type="scientific">Bacillus bingmayongensis</name>
    <dbReference type="NCBI Taxonomy" id="1150157"/>
    <lineage>
        <taxon>Bacteria</taxon>
        <taxon>Bacillati</taxon>
        <taxon>Bacillota</taxon>
        <taxon>Bacilli</taxon>
        <taxon>Bacillales</taxon>
        <taxon>Bacillaceae</taxon>
        <taxon>Bacillus</taxon>
    </lineage>
</organism>
<name>A0ABU5JQE9_9BACI</name>
<dbReference type="NCBIfam" id="TIGR01549">
    <property type="entry name" value="HAD-SF-IA-v1"/>
    <property type="match status" value="1"/>
</dbReference>
<sequence>MKGIIFDIDGTILDTEKAVLYSLQTTLRNEGIHYDLEELRFALGIPGVAALQKLSVANIERVHEKWIKNMVEFKNEIKVFEGIEEVIQAVASYDIRTGIVTSKTRQEFVDDFEPFGLHEHFEHSICVEDTNKHKPHPEPLVTCLRRLNIDASEAIYIGDSLYDLQCAKQAETKFGLALWGAKTTKGFEEADHVFQTPHEILKVVKRDM</sequence>
<dbReference type="InterPro" id="IPR023214">
    <property type="entry name" value="HAD_sf"/>
</dbReference>
<dbReference type="Gene3D" id="3.40.50.1000">
    <property type="entry name" value="HAD superfamily/HAD-like"/>
    <property type="match status" value="1"/>
</dbReference>
<dbReference type="InterPro" id="IPR050155">
    <property type="entry name" value="HAD-like_hydrolase_sf"/>
</dbReference>
<dbReference type="InterPro" id="IPR023198">
    <property type="entry name" value="PGP-like_dom2"/>
</dbReference>
<dbReference type="SFLD" id="SFLDG01135">
    <property type="entry name" value="C1.5.6:_HAD__Beta-PGM__Phospha"/>
    <property type="match status" value="1"/>
</dbReference>
<dbReference type="InterPro" id="IPR041492">
    <property type="entry name" value="HAD_2"/>
</dbReference>
<dbReference type="SFLD" id="SFLDS00003">
    <property type="entry name" value="Haloacid_Dehalogenase"/>
    <property type="match status" value="1"/>
</dbReference>
<dbReference type="SFLD" id="SFLDG01129">
    <property type="entry name" value="C1.5:_HAD__Beta-PGM__Phosphata"/>
    <property type="match status" value="1"/>
</dbReference>
<accession>A0ABU5JQE9</accession>
<dbReference type="InterPro" id="IPR006439">
    <property type="entry name" value="HAD-SF_hydro_IA"/>
</dbReference>
<dbReference type="RefSeq" id="WP_374216444.1">
    <property type="nucleotide sequence ID" value="NZ_JAXOVW010000001.1"/>
</dbReference>
<evidence type="ECO:0000256" key="2">
    <source>
        <dbReference type="ARBA" id="ARBA00022842"/>
    </source>
</evidence>
<gene>
    <name evidence="3" type="ORF">U2I54_00635</name>
</gene>
<dbReference type="SUPFAM" id="SSF56784">
    <property type="entry name" value="HAD-like"/>
    <property type="match status" value="1"/>
</dbReference>
<evidence type="ECO:0000313" key="3">
    <source>
        <dbReference type="EMBL" id="MDZ5605658.1"/>
    </source>
</evidence>
<dbReference type="PANTHER" id="PTHR43434:SF26">
    <property type="entry name" value="PYROPHOSPHATASE PPAX"/>
    <property type="match status" value="1"/>
</dbReference>
<dbReference type="Proteomes" id="UP001291930">
    <property type="component" value="Unassembled WGS sequence"/>
</dbReference>
<dbReference type="PANTHER" id="PTHR43434">
    <property type="entry name" value="PHOSPHOGLYCOLATE PHOSPHATASE"/>
    <property type="match status" value="1"/>
</dbReference>
<evidence type="ECO:0000256" key="1">
    <source>
        <dbReference type="ARBA" id="ARBA00022801"/>
    </source>
</evidence>
<evidence type="ECO:0000313" key="4">
    <source>
        <dbReference type="Proteomes" id="UP001291930"/>
    </source>
</evidence>
<keyword evidence="4" id="KW-1185">Reference proteome</keyword>
<protein>
    <submittedName>
        <fullName evidence="3">HAD family hydrolase</fullName>
    </submittedName>
</protein>
<dbReference type="Pfam" id="PF13419">
    <property type="entry name" value="HAD_2"/>
    <property type="match status" value="1"/>
</dbReference>
<dbReference type="Gene3D" id="1.10.150.240">
    <property type="entry name" value="Putative phosphatase, domain 2"/>
    <property type="match status" value="1"/>
</dbReference>
<reference evidence="4" key="1">
    <citation type="submission" date="2023-11" db="EMBL/GenBank/DDBJ databases">
        <title>Genome Sequence of Bacillus pseudomycoides stain BUPM19.</title>
        <authorList>
            <person name="Farhat A."/>
        </authorList>
    </citation>
    <scope>NUCLEOTIDE SEQUENCE [LARGE SCALE GENOMIC DNA]</scope>
    <source>
        <strain evidence="4">BUPM19</strain>
    </source>
</reference>
<keyword evidence="2" id="KW-0460">Magnesium</keyword>
<proteinExistence type="predicted"/>
<comment type="caution">
    <text evidence="3">The sequence shown here is derived from an EMBL/GenBank/DDBJ whole genome shotgun (WGS) entry which is preliminary data.</text>
</comment>
<dbReference type="EMBL" id="JAXOVW010000001">
    <property type="protein sequence ID" value="MDZ5605658.1"/>
    <property type="molecule type" value="Genomic_DNA"/>
</dbReference>
<dbReference type="InterPro" id="IPR036412">
    <property type="entry name" value="HAD-like_sf"/>
</dbReference>